<feature type="domain" description="Rhodanese" evidence="4">
    <location>
        <begin position="127"/>
        <end position="216"/>
    </location>
</feature>
<evidence type="ECO:0000259" key="4">
    <source>
        <dbReference type="PROSITE" id="PS50206"/>
    </source>
</evidence>
<dbReference type="PROSITE" id="PS00380">
    <property type="entry name" value="RHODANESE_1"/>
    <property type="match status" value="1"/>
</dbReference>
<dbReference type="AlphaFoldDB" id="A0A191ZHE2"/>
<dbReference type="InterPro" id="IPR051011">
    <property type="entry name" value="Metal_resp_trans_reg"/>
</dbReference>
<dbReference type="GO" id="GO:0003700">
    <property type="term" value="F:DNA-binding transcription factor activity"/>
    <property type="evidence" value="ECO:0007669"/>
    <property type="project" value="InterPro"/>
</dbReference>
<dbReference type="CDD" id="cd00158">
    <property type="entry name" value="RHOD"/>
    <property type="match status" value="1"/>
</dbReference>
<evidence type="ECO:0000313" key="6">
    <source>
        <dbReference type="EMBL" id="ANJ67285.1"/>
    </source>
</evidence>
<organism evidence="6 7">
    <name type="scientific">Halothiobacillus diazotrophicus</name>
    <dbReference type="NCBI Taxonomy" id="1860122"/>
    <lineage>
        <taxon>Bacteria</taxon>
        <taxon>Pseudomonadati</taxon>
        <taxon>Pseudomonadota</taxon>
        <taxon>Gammaproteobacteria</taxon>
        <taxon>Chromatiales</taxon>
        <taxon>Halothiobacillaceae</taxon>
        <taxon>Halothiobacillus</taxon>
    </lineage>
</organism>
<sequence>MGFKQQLNDQFARLGMALSNGPRLEILEYLAQTERSVDQLATLTGHSAANTSRHLQRLHQVGLVTSRRQGKQIFYRLADDDVVELLAVLKRVAERHLHEVRDLIQSHLTQRDSLEPLSADELIARCRDGLVTVLDVRPPEEYEAGHIPGAINITLADLERRIAELDPKQEIVAYCRGAYCALSFEAIAQLRANGFQARRLADGFPEWKHELHPVAYGPNPG</sequence>
<dbReference type="STRING" id="1860122.A9404_07710"/>
<dbReference type="Gene3D" id="1.10.10.10">
    <property type="entry name" value="Winged helix-like DNA-binding domain superfamily/Winged helix DNA-binding domain"/>
    <property type="match status" value="1"/>
</dbReference>
<evidence type="ECO:0000256" key="2">
    <source>
        <dbReference type="ARBA" id="ARBA00023125"/>
    </source>
</evidence>
<dbReference type="InterPro" id="IPR036873">
    <property type="entry name" value="Rhodanese-like_dom_sf"/>
</dbReference>
<evidence type="ECO:0000256" key="1">
    <source>
        <dbReference type="ARBA" id="ARBA00023015"/>
    </source>
</evidence>
<keyword evidence="1" id="KW-0805">Transcription regulation</keyword>
<evidence type="ECO:0000256" key="3">
    <source>
        <dbReference type="ARBA" id="ARBA00023163"/>
    </source>
</evidence>
<feature type="domain" description="HTH arsR-type" evidence="5">
    <location>
        <begin position="3"/>
        <end position="97"/>
    </location>
</feature>
<dbReference type="InterPro" id="IPR036388">
    <property type="entry name" value="WH-like_DNA-bd_sf"/>
</dbReference>
<dbReference type="EMBL" id="CP016027">
    <property type="protein sequence ID" value="ANJ67285.1"/>
    <property type="molecule type" value="Genomic_DNA"/>
</dbReference>
<dbReference type="GO" id="GO:0003677">
    <property type="term" value="F:DNA binding"/>
    <property type="evidence" value="ECO:0007669"/>
    <property type="project" value="UniProtKB-KW"/>
</dbReference>
<name>A0A191ZHE2_9GAMM</name>
<dbReference type="InterPro" id="IPR036390">
    <property type="entry name" value="WH_DNA-bd_sf"/>
</dbReference>
<dbReference type="Gene3D" id="3.40.250.10">
    <property type="entry name" value="Rhodanese-like domain"/>
    <property type="match status" value="1"/>
</dbReference>
<keyword evidence="3" id="KW-0804">Transcription</keyword>
<protein>
    <submittedName>
        <fullName evidence="6">ArsR family transcriptional regulator</fullName>
    </submittedName>
</protein>
<dbReference type="PRINTS" id="PR00778">
    <property type="entry name" value="HTHARSR"/>
</dbReference>
<dbReference type="SMART" id="SM00418">
    <property type="entry name" value="HTH_ARSR"/>
    <property type="match status" value="1"/>
</dbReference>
<evidence type="ECO:0000313" key="7">
    <source>
        <dbReference type="Proteomes" id="UP000078596"/>
    </source>
</evidence>
<evidence type="ECO:0000259" key="5">
    <source>
        <dbReference type="PROSITE" id="PS50987"/>
    </source>
</evidence>
<dbReference type="Pfam" id="PF00581">
    <property type="entry name" value="Rhodanese"/>
    <property type="match status" value="1"/>
</dbReference>
<dbReference type="RefSeq" id="WP_066099839.1">
    <property type="nucleotide sequence ID" value="NZ_CP016027.1"/>
</dbReference>
<dbReference type="Proteomes" id="UP000078596">
    <property type="component" value="Chromosome"/>
</dbReference>
<dbReference type="GO" id="GO:0004792">
    <property type="term" value="F:thiosulfate-cyanide sulfurtransferase activity"/>
    <property type="evidence" value="ECO:0007669"/>
    <property type="project" value="InterPro"/>
</dbReference>
<dbReference type="PANTHER" id="PTHR43132">
    <property type="entry name" value="ARSENICAL RESISTANCE OPERON REPRESSOR ARSR-RELATED"/>
    <property type="match status" value="1"/>
</dbReference>
<dbReference type="InterPro" id="IPR001307">
    <property type="entry name" value="Thiosulphate_STrfase_CS"/>
</dbReference>
<dbReference type="Pfam" id="PF01022">
    <property type="entry name" value="HTH_5"/>
    <property type="match status" value="1"/>
</dbReference>
<dbReference type="CDD" id="cd00090">
    <property type="entry name" value="HTH_ARSR"/>
    <property type="match status" value="1"/>
</dbReference>
<dbReference type="InterPro" id="IPR001845">
    <property type="entry name" value="HTH_ArsR_DNA-bd_dom"/>
</dbReference>
<dbReference type="SMART" id="SM00450">
    <property type="entry name" value="RHOD"/>
    <property type="match status" value="1"/>
</dbReference>
<accession>A0A191ZHE2</accession>
<dbReference type="InterPro" id="IPR011991">
    <property type="entry name" value="ArsR-like_HTH"/>
</dbReference>
<reference evidence="6 7" key="1">
    <citation type="submission" date="2016-06" db="EMBL/GenBank/DDBJ databases">
        <title>Insight into the functional genes involving in sulfur oxidation in Pearl River water.</title>
        <authorList>
            <person name="Luo J."/>
            <person name="Tan X."/>
            <person name="Lin W."/>
        </authorList>
    </citation>
    <scope>NUCLEOTIDE SEQUENCE [LARGE SCALE GENOMIC DNA]</scope>
    <source>
        <strain evidence="6 7">LS2</strain>
    </source>
</reference>
<dbReference type="KEGG" id="haz:A9404_07710"/>
<proteinExistence type="predicted"/>
<dbReference type="NCBIfam" id="NF033788">
    <property type="entry name" value="HTH_metalloreg"/>
    <property type="match status" value="1"/>
</dbReference>
<dbReference type="InterPro" id="IPR001763">
    <property type="entry name" value="Rhodanese-like_dom"/>
</dbReference>
<dbReference type="PROSITE" id="PS50206">
    <property type="entry name" value="RHODANESE_3"/>
    <property type="match status" value="1"/>
</dbReference>
<gene>
    <name evidence="6" type="ORF">A9404_07710</name>
</gene>
<keyword evidence="2" id="KW-0238">DNA-binding</keyword>
<dbReference type="SUPFAM" id="SSF46785">
    <property type="entry name" value="Winged helix' DNA-binding domain"/>
    <property type="match status" value="1"/>
</dbReference>
<dbReference type="OrthoDB" id="9814704at2"/>
<keyword evidence="7" id="KW-1185">Reference proteome</keyword>
<dbReference type="SUPFAM" id="SSF52821">
    <property type="entry name" value="Rhodanese/Cell cycle control phosphatase"/>
    <property type="match status" value="1"/>
</dbReference>
<dbReference type="PROSITE" id="PS50987">
    <property type="entry name" value="HTH_ARSR_2"/>
    <property type="match status" value="1"/>
</dbReference>
<dbReference type="PANTHER" id="PTHR43132:SF8">
    <property type="entry name" value="HTH-TYPE TRANSCRIPTIONAL REGULATOR KMTR"/>
    <property type="match status" value="1"/>
</dbReference>